<evidence type="ECO:0000256" key="1">
    <source>
        <dbReference type="ARBA" id="ARBA00004651"/>
    </source>
</evidence>
<sequence>MRLLFSALLALLSSIILLFVLLPVAATVTLQLFNFDEFLKAASDPAVWKVVLTTYYAALISTLIAVIFGTPLAYILARKSFPGKSVVEGIVDLPVVIPHTVAGIALLVVFGSSGLIGSFSPLKFVDALPGIVVAMLFVSVPIYINQAKEGFASVDVRLEHVARTLGSSPLRVFFTVSLPLSVRHIVAGAIMSWARGISEFGAVVVIAYYPMIAPTLIYERYLSEGLSAAMPVAAILILLSLAVFVALRIIVGREDVSEGQG</sequence>
<dbReference type="SUPFAM" id="SSF161098">
    <property type="entry name" value="MetI-like"/>
    <property type="match status" value="1"/>
</dbReference>
<comment type="similarity">
    <text evidence="2 12">Belongs to the binding-protein-dependent transport system permease family.</text>
</comment>
<dbReference type="EMBL" id="CP006577">
    <property type="protein sequence ID" value="AIG96932.1"/>
    <property type="molecule type" value="Genomic_DNA"/>
</dbReference>
<proteinExistence type="inferred from homology"/>
<dbReference type="GO" id="GO:0005886">
    <property type="term" value="C:plasma membrane"/>
    <property type="evidence" value="ECO:0007669"/>
    <property type="project" value="UniProtKB-SubCell"/>
</dbReference>
<organism evidence="14 15">
    <name type="scientific">Archaeoglobus fulgidus DSM 8774</name>
    <dbReference type="NCBI Taxonomy" id="1344584"/>
    <lineage>
        <taxon>Archaea</taxon>
        <taxon>Methanobacteriati</taxon>
        <taxon>Methanobacteriota</taxon>
        <taxon>Archaeoglobi</taxon>
        <taxon>Archaeoglobales</taxon>
        <taxon>Archaeoglobaceae</taxon>
        <taxon>Archaeoglobus</taxon>
    </lineage>
</organism>
<evidence type="ECO:0000256" key="7">
    <source>
        <dbReference type="ARBA" id="ARBA00022989"/>
    </source>
</evidence>
<dbReference type="Gene3D" id="1.10.3720.10">
    <property type="entry name" value="MetI-like"/>
    <property type="match status" value="1"/>
</dbReference>
<keyword evidence="7 12" id="KW-1133">Transmembrane helix</keyword>
<dbReference type="Proteomes" id="UP000028501">
    <property type="component" value="Chromosome"/>
</dbReference>
<name>A0A075WBN4_ARCFL</name>
<feature type="transmembrane region" description="Helical" evidence="12">
    <location>
        <begin position="124"/>
        <end position="144"/>
    </location>
</feature>
<dbReference type="InterPro" id="IPR035906">
    <property type="entry name" value="MetI-like_sf"/>
</dbReference>
<evidence type="ECO:0000256" key="11">
    <source>
        <dbReference type="ARBA" id="ARBA00044785"/>
    </source>
</evidence>
<evidence type="ECO:0000256" key="6">
    <source>
        <dbReference type="ARBA" id="ARBA00022692"/>
    </source>
</evidence>
<dbReference type="HOGENOM" id="CLU_016047_14_1_2"/>
<evidence type="ECO:0000256" key="5">
    <source>
        <dbReference type="ARBA" id="ARBA00022505"/>
    </source>
</evidence>
<comment type="function">
    <text evidence="10">Part of the ABC transporter complex WtpABC involved in molybdate/tungstate import. Probably responsible for the translocation of the substrate across the membrane.</text>
</comment>
<evidence type="ECO:0000313" key="15">
    <source>
        <dbReference type="Proteomes" id="UP000028501"/>
    </source>
</evidence>
<dbReference type="RefSeq" id="WP_010877607.1">
    <property type="nucleotide sequence ID" value="NZ_CP006577.1"/>
</dbReference>
<feature type="transmembrane region" description="Helical" evidence="12">
    <location>
        <begin position="230"/>
        <end position="251"/>
    </location>
</feature>
<protein>
    <recommendedName>
        <fullName evidence="11">Molybdate/tungstate transport system permease protein WtpB</fullName>
    </recommendedName>
</protein>
<evidence type="ECO:0000259" key="13">
    <source>
        <dbReference type="PROSITE" id="PS50928"/>
    </source>
</evidence>
<dbReference type="GeneID" id="24793648"/>
<evidence type="ECO:0000256" key="12">
    <source>
        <dbReference type="RuleBase" id="RU363032"/>
    </source>
</evidence>
<dbReference type="InterPro" id="IPR053405">
    <property type="entry name" value="Mo/W_ABC_Transporter_Permease"/>
</dbReference>
<feature type="transmembrane region" description="Helical" evidence="12">
    <location>
        <begin position="200"/>
        <end position="218"/>
    </location>
</feature>
<evidence type="ECO:0000256" key="3">
    <source>
        <dbReference type="ARBA" id="ARBA00022448"/>
    </source>
</evidence>
<evidence type="ECO:0000313" key="14">
    <source>
        <dbReference type="EMBL" id="AIG96932.1"/>
    </source>
</evidence>
<keyword evidence="5" id="KW-0500">Molybdenum</keyword>
<gene>
    <name evidence="14" type="ORF">AFULGI_00000910</name>
</gene>
<evidence type="ECO:0000256" key="4">
    <source>
        <dbReference type="ARBA" id="ARBA00022475"/>
    </source>
</evidence>
<evidence type="ECO:0000256" key="2">
    <source>
        <dbReference type="ARBA" id="ARBA00009306"/>
    </source>
</evidence>
<evidence type="ECO:0000256" key="10">
    <source>
        <dbReference type="ARBA" id="ARBA00044744"/>
    </source>
</evidence>
<dbReference type="InterPro" id="IPR000515">
    <property type="entry name" value="MetI-like"/>
</dbReference>
<keyword evidence="6 12" id="KW-0812">Transmembrane</keyword>
<evidence type="ECO:0000256" key="8">
    <source>
        <dbReference type="ARBA" id="ARBA00023136"/>
    </source>
</evidence>
<comment type="subunit">
    <text evidence="9">The complex is composed of two ATP-binding proteins (WtpC), two transmembrane proteins (WtpB) and a solute-binding protein (WtpA).</text>
</comment>
<dbReference type="SMR" id="A0A075WBN4"/>
<keyword evidence="3 12" id="KW-0813">Transport</keyword>
<keyword evidence="8 12" id="KW-0472">Membrane</keyword>
<dbReference type="PROSITE" id="PS50928">
    <property type="entry name" value="ABC_TM1"/>
    <property type="match status" value="1"/>
</dbReference>
<dbReference type="GO" id="GO:0055085">
    <property type="term" value="P:transmembrane transport"/>
    <property type="evidence" value="ECO:0007669"/>
    <property type="project" value="InterPro"/>
</dbReference>
<dbReference type="AlphaFoldDB" id="A0A075WBN4"/>
<dbReference type="CDD" id="cd06261">
    <property type="entry name" value="TM_PBP2"/>
    <property type="match status" value="1"/>
</dbReference>
<dbReference type="KEGG" id="afg:AFULGI_00000910"/>
<accession>A0A075WBN4</accession>
<dbReference type="PANTHER" id="PTHR30183:SF3">
    <property type="entry name" value="MOLYBDENUM TRANSPORT SYSTEM PERMEASE PROTEIN MODB"/>
    <property type="match status" value="1"/>
</dbReference>
<feature type="transmembrane region" description="Helical" evidence="12">
    <location>
        <begin position="55"/>
        <end position="77"/>
    </location>
</feature>
<comment type="subcellular location">
    <subcellularLocation>
        <location evidence="1 12">Cell membrane</location>
        <topology evidence="1 12">Multi-pass membrane protein</topology>
    </subcellularLocation>
</comment>
<dbReference type="Pfam" id="PF00528">
    <property type="entry name" value="BPD_transp_1"/>
    <property type="match status" value="1"/>
</dbReference>
<dbReference type="PANTHER" id="PTHR30183">
    <property type="entry name" value="MOLYBDENUM TRANSPORT SYSTEM PERMEASE PROTEIN MODB"/>
    <property type="match status" value="1"/>
</dbReference>
<reference evidence="14 15" key="1">
    <citation type="submission" date="2013-07" db="EMBL/GenBank/DDBJ databases">
        <title>Genome of Archaeoglobus fulgidus.</title>
        <authorList>
            <person name="Fiebig A."/>
            <person name="Birkeland N.-K."/>
        </authorList>
    </citation>
    <scope>NUCLEOTIDE SEQUENCE [LARGE SCALE GENOMIC DNA]</scope>
    <source>
        <strain evidence="14 15">DSM 8774</strain>
    </source>
</reference>
<feature type="transmembrane region" description="Helical" evidence="12">
    <location>
        <begin position="89"/>
        <end position="112"/>
    </location>
</feature>
<feature type="domain" description="ABC transmembrane type-1" evidence="13">
    <location>
        <begin position="51"/>
        <end position="247"/>
    </location>
</feature>
<dbReference type="NCBIfam" id="NF040839">
    <property type="entry name" value="tungstate_WtpB"/>
    <property type="match status" value="1"/>
</dbReference>
<keyword evidence="4" id="KW-1003">Cell membrane</keyword>
<evidence type="ECO:0000256" key="9">
    <source>
        <dbReference type="ARBA" id="ARBA00038781"/>
    </source>
</evidence>